<feature type="signal peptide" evidence="2">
    <location>
        <begin position="1"/>
        <end position="27"/>
    </location>
</feature>
<feature type="compositionally biased region" description="Low complexity" evidence="1">
    <location>
        <begin position="165"/>
        <end position="180"/>
    </location>
</feature>
<gene>
    <name evidence="3" type="ORF">E2L05_05150</name>
</gene>
<dbReference type="AlphaFoldDB" id="A0A4R6B1F1"/>
<reference evidence="3 4" key="1">
    <citation type="submission" date="2019-03" db="EMBL/GenBank/DDBJ databases">
        <title>Rhodobacteraceae bacterium SM1902, a new member of the family Rhodobacteraceae isolated from Yantai.</title>
        <authorList>
            <person name="Sun Y."/>
        </authorList>
    </citation>
    <scope>NUCLEOTIDE SEQUENCE [LARGE SCALE GENOMIC DNA]</scope>
    <source>
        <strain evidence="3 4">SM1902</strain>
    </source>
</reference>
<keyword evidence="4" id="KW-1185">Reference proteome</keyword>
<sequence>MTFIGRATRPMARVAMVSFACFIPMNAAVSQSSGQEAGSPAASVDTSVLFTPGAQEILRDSPNVFFSSRFQIGRVGSWSYRLFPDGSALVLPDRDNSAADYSIDCPTRASCVISGSDGSTETVTANSPSPVEPGTTDGRALAQTLAYWIMTGKYPPAQPVFVPSAPTSPAPAALSSEPLSGQGLSTGAAKPALASQPSIPTVAGAVLEAPVRSVPTEPEEVEVEVAQLTPAEAEIVNEELQQDWTPEPTAVVIPVLTNRKAPTPTAEPKATNEPKARETLAEKFRLSCSVSAVFGLQFNDYKDGSKEFGKQTASFGCGARLTERLSLRLSVIAYRVQDQKAPWDPNFTYALSYRFTDWLTLGYSSYSAQFSDPGGNLLNAFSSGSFQLSAKLPNLPLGETRNLACSSFVSVPQDYDHRFGLSCGIRATEKLTVRGTIYAYPKSGQEPWDPDYVYTAAYALTDDIRIEYANYANNRWPWNGSTSTEPGPLGGTFRVSYRLKF</sequence>
<evidence type="ECO:0000256" key="2">
    <source>
        <dbReference type="SAM" id="SignalP"/>
    </source>
</evidence>
<protein>
    <submittedName>
        <fullName evidence="3">Uncharacterized protein</fullName>
    </submittedName>
</protein>
<dbReference type="Proteomes" id="UP000294562">
    <property type="component" value="Unassembled WGS sequence"/>
</dbReference>
<dbReference type="OrthoDB" id="5442820at2"/>
<name>A0A4R6B1F1_9RHOB</name>
<organism evidence="3 4">
    <name type="scientific">Meridianimarinicoccus aquatilis</name>
    <dbReference type="NCBI Taxonomy" id="2552766"/>
    <lineage>
        <taxon>Bacteria</taxon>
        <taxon>Pseudomonadati</taxon>
        <taxon>Pseudomonadota</taxon>
        <taxon>Alphaproteobacteria</taxon>
        <taxon>Rhodobacterales</taxon>
        <taxon>Paracoccaceae</taxon>
        <taxon>Meridianimarinicoccus</taxon>
    </lineage>
</organism>
<feature type="region of interest" description="Disordered" evidence="1">
    <location>
        <begin position="165"/>
        <end position="190"/>
    </location>
</feature>
<keyword evidence="2" id="KW-0732">Signal</keyword>
<accession>A0A4R6B1F1</accession>
<evidence type="ECO:0000313" key="3">
    <source>
        <dbReference type="EMBL" id="TDL90487.1"/>
    </source>
</evidence>
<feature type="chain" id="PRO_5020960832" evidence="2">
    <location>
        <begin position="28"/>
        <end position="501"/>
    </location>
</feature>
<dbReference type="RefSeq" id="WP_133341828.1">
    <property type="nucleotide sequence ID" value="NZ_SMZO01000008.1"/>
</dbReference>
<dbReference type="EMBL" id="SMZO01000008">
    <property type="protein sequence ID" value="TDL90487.1"/>
    <property type="molecule type" value="Genomic_DNA"/>
</dbReference>
<comment type="caution">
    <text evidence="3">The sequence shown here is derived from an EMBL/GenBank/DDBJ whole genome shotgun (WGS) entry which is preliminary data.</text>
</comment>
<evidence type="ECO:0000256" key="1">
    <source>
        <dbReference type="SAM" id="MobiDB-lite"/>
    </source>
</evidence>
<evidence type="ECO:0000313" key="4">
    <source>
        <dbReference type="Proteomes" id="UP000294562"/>
    </source>
</evidence>
<proteinExistence type="predicted"/>